<organism evidence="2 3">
    <name type="scientific">Favolaschia claudopus</name>
    <dbReference type="NCBI Taxonomy" id="2862362"/>
    <lineage>
        <taxon>Eukaryota</taxon>
        <taxon>Fungi</taxon>
        <taxon>Dikarya</taxon>
        <taxon>Basidiomycota</taxon>
        <taxon>Agaricomycotina</taxon>
        <taxon>Agaricomycetes</taxon>
        <taxon>Agaricomycetidae</taxon>
        <taxon>Agaricales</taxon>
        <taxon>Marasmiineae</taxon>
        <taxon>Mycenaceae</taxon>
        <taxon>Favolaschia</taxon>
    </lineage>
</organism>
<comment type="caution">
    <text evidence="2">The sequence shown here is derived from an EMBL/GenBank/DDBJ whole genome shotgun (WGS) entry which is preliminary data.</text>
</comment>
<gene>
    <name evidence="2" type="ORF">R3P38DRAFT_3362654</name>
</gene>
<evidence type="ECO:0000313" key="3">
    <source>
        <dbReference type="Proteomes" id="UP001362999"/>
    </source>
</evidence>
<dbReference type="Proteomes" id="UP001362999">
    <property type="component" value="Unassembled WGS sequence"/>
</dbReference>
<protein>
    <submittedName>
        <fullName evidence="2">Uncharacterized protein</fullName>
    </submittedName>
</protein>
<sequence>MFPPQACGATSALHLRSREVRIYSQRYRSPRGAVRLLDEASSGTTVGKTSTFVVAWTSEWARRRETRMDAVGLRKGEDVDARGCGFDEAQSSQALLSLVASDCRNSSSFRPHASRSHDCSVLPLSVITRESVPAPYQPSPPCPYPYPSLQRTLPLRPSAPPIPQRRQRHEPSTSDEADGNSANDTSPFLKRKSEEGGEDVLSASPIIIPFLRILLLIPFRLRVPIIPIRPLTSLQSPSNTCTGAARSSILAAIAEDTKEWRRASVHVLWPALGEHAVTAAVQEEESENRVCGSPDGGRRNLQRRAKISTTDLHYEFQPGQNSAGSSRALWTYMRCGSEKLSCFGWVYIFKENFSRIQEEWEGKIPSQIQGRRSDLRRPDFGVILSVEDDAYAYP</sequence>
<proteinExistence type="predicted"/>
<evidence type="ECO:0000313" key="2">
    <source>
        <dbReference type="EMBL" id="KAK7013665.1"/>
    </source>
</evidence>
<reference evidence="2 3" key="1">
    <citation type="journal article" date="2024" name="J Genomics">
        <title>Draft genome sequencing and assembly of Favolaschia claudopus CIRM-BRFM 2984 isolated from oak limbs.</title>
        <authorList>
            <person name="Navarro D."/>
            <person name="Drula E."/>
            <person name="Chaduli D."/>
            <person name="Cazenave R."/>
            <person name="Ahrendt S."/>
            <person name="Wang J."/>
            <person name="Lipzen A."/>
            <person name="Daum C."/>
            <person name="Barry K."/>
            <person name="Grigoriev I.V."/>
            <person name="Favel A."/>
            <person name="Rosso M.N."/>
            <person name="Martin F."/>
        </authorList>
    </citation>
    <scope>NUCLEOTIDE SEQUENCE [LARGE SCALE GENOMIC DNA]</scope>
    <source>
        <strain evidence="2 3">CIRM-BRFM 2984</strain>
    </source>
</reference>
<dbReference type="AlphaFoldDB" id="A0AAW0ALI0"/>
<accession>A0AAW0ALI0</accession>
<keyword evidence="3" id="KW-1185">Reference proteome</keyword>
<feature type="region of interest" description="Disordered" evidence="1">
    <location>
        <begin position="132"/>
        <end position="196"/>
    </location>
</feature>
<dbReference type="EMBL" id="JAWWNJ010000058">
    <property type="protein sequence ID" value="KAK7013665.1"/>
    <property type="molecule type" value="Genomic_DNA"/>
</dbReference>
<name>A0AAW0ALI0_9AGAR</name>
<feature type="compositionally biased region" description="Pro residues" evidence="1">
    <location>
        <begin position="135"/>
        <end position="146"/>
    </location>
</feature>
<evidence type="ECO:0000256" key="1">
    <source>
        <dbReference type="SAM" id="MobiDB-lite"/>
    </source>
</evidence>